<dbReference type="AlphaFoldDB" id="A0A1W1CBH7"/>
<proteinExistence type="predicted"/>
<dbReference type="GO" id="GO:0005829">
    <property type="term" value="C:cytosol"/>
    <property type="evidence" value="ECO:0007669"/>
    <property type="project" value="TreeGrafter"/>
</dbReference>
<dbReference type="GO" id="GO:0008173">
    <property type="term" value="F:RNA methyltransferase activity"/>
    <property type="evidence" value="ECO:0007669"/>
    <property type="project" value="InterPro"/>
</dbReference>
<evidence type="ECO:0000256" key="2">
    <source>
        <dbReference type="ARBA" id="ARBA00022679"/>
    </source>
</evidence>
<organism evidence="4">
    <name type="scientific">hydrothermal vent metagenome</name>
    <dbReference type="NCBI Taxonomy" id="652676"/>
    <lineage>
        <taxon>unclassified sequences</taxon>
        <taxon>metagenomes</taxon>
        <taxon>ecological metagenomes</taxon>
    </lineage>
</organism>
<dbReference type="PANTHER" id="PTHR46429">
    <property type="entry name" value="23S RRNA (GUANOSINE-2'-O-)-METHYLTRANSFERASE RLMB"/>
    <property type="match status" value="1"/>
</dbReference>
<dbReference type="PANTHER" id="PTHR46429:SF1">
    <property type="entry name" value="23S RRNA (GUANOSINE-2'-O-)-METHYLTRANSFERASE RLMB"/>
    <property type="match status" value="1"/>
</dbReference>
<dbReference type="EMBL" id="FPHK01000067">
    <property type="protein sequence ID" value="SFV63097.1"/>
    <property type="molecule type" value="Genomic_DNA"/>
</dbReference>
<dbReference type="Pfam" id="PF00588">
    <property type="entry name" value="SpoU_methylase"/>
    <property type="match status" value="1"/>
</dbReference>
<dbReference type="GO" id="GO:0003723">
    <property type="term" value="F:RNA binding"/>
    <property type="evidence" value="ECO:0007669"/>
    <property type="project" value="InterPro"/>
</dbReference>
<dbReference type="InterPro" id="IPR029028">
    <property type="entry name" value="Alpha/beta_knot_MTases"/>
</dbReference>
<dbReference type="GO" id="GO:0006396">
    <property type="term" value="P:RNA processing"/>
    <property type="evidence" value="ECO:0007669"/>
    <property type="project" value="InterPro"/>
</dbReference>
<keyword evidence="1 4" id="KW-0489">Methyltransferase</keyword>
<keyword evidence="2" id="KW-0808">Transferase</keyword>
<protein>
    <submittedName>
        <fullName evidence="4">FIG011178: rRNA methylase</fullName>
    </submittedName>
</protein>
<evidence type="ECO:0000313" key="4">
    <source>
        <dbReference type="EMBL" id="SFV63097.1"/>
    </source>
</evidence>
<dbReference type="InterPro" id="IPR001537">
    <property type="entry name" value="SpoU_MeTrfase"/>
</dbReference>
<gene>
    <name evidence="4" type="ORF">MNB_SM-6-1394</name>
</gene>
<name>A0A1W1CBH7_9ZZZZ</name>
<sequence length="258" mass="28936">MIIKIENIDDNVLKVYHAQRDKGILNDGSFIADSPKVVNLILEKRDIEIFSILATPHYYKEHKSLLDTCKIPFMYVTSKEEMSKIVGHKIHHNCMMHAKRPADVVLEELDENILLLDNITSSENVGAIARSMAALGVHSLVLGKTSPHPFNRRALRVSMGYASFLKIHIYKDIKESIQALKTLGYTIYAAEVTETSQPLSSVRPTGKWVLIMGHEGFGIAQDVLALCDAVVNIEMQEDVKSFNVAIAASIILYNFKKR</sequence>
<evidence type="ECO:0000256" key="1">
    <source>
        <dbReference type="ARBA" id="ARBA00022603"/>
    </source>
</evidence>
<dbReference type="GO" id="GO:0032259">
    <property type="term" value="P:methylation"/>
    <property type="evidence" value="ECO:0007669"/>
    <property type="project" value="UniProtKB-KW"/>
</dbReference>
<accession>A0A1W1CBH7</accession>
<reference evidence="4" key="1">
    <citation type="submission" date="2016-10" db="EMBL/GenBank/DDBJ databases">
        <authorList>
            <person name="de Groot N.N."/>
        </authorList>
    </citation>
    <scope>NUCLEOTIDE SEQUENCE</scope>
</reference>
<dbReference type="InterPro" id="IPR004441">
    <property type="entry name" value="rRNA_MeTrfase_TrmH"/>
</dbReference>
<evidence type="ECO:0000259" key="3">
    <source>
        <dbReference type="Pfam" id="PF00588"/>
    </source>
</evidence>
<dbReference type="Gene3D" id="3.40.1280.10">
    <property type="match status" value="1"/>
</dbReference>
<feature type="domain" description="tRNA/rRNA methyltransferase SpoU type" evidence="3">
    <location>
        <begin position="113"/>
        <end position="253"/>
    </location>
</feature>
<dbReference type="SUPFAM" id="SSF75217">
    <property type="entry name" value="alpha/beta knot"/>
    <property type="match status" value="1"/>
</dbReference>
<dbReference type="CDD" id="cd18082">
    <property type="entry name" value="SpoU-like_family"/>
    <property type="match status" value="1"/>
</dbReference>
<dbReference type="InterPro" id="IPR029026">
    <property type="entry name" value="tRNA_m1G_MTases_N"/>
</dbReference>